<feature type="transmembrane region" description="Helical" evidence="6">
    <location>
        <begin position="281"/>
        <end position="306"/>
    </location>
</feature>
<keyword evidence="9" id="KW-1185">Reference proteome</keyword>
<dbReference type="SUPFAM" id="SSF55073">
    <property type="entry name" value="Nucleotide cyclase"/>
    <property type="match status" value="1"/>
</dbReference>
<evidence type="ECO:0000256" key="4">
    <source>
        <dbReference type="ARBA" id="ARBA00022989"/>
    </source>
</evidence>
<protein>
    <submittedName>
        <fullName evidence="8">Diguanylate cyclase (GGDEF) domain-containing protein</fullName>
    </submittedName>
</protein>
<evidence type="ECO:0000256" key="2">
    <source>
        <dbReference type="ARBA" id="ARBA00022475"/>
    </source>
</evidence>
<gene>
    <name evidence="8" type="ORF">SAMN02745191_2072</name>
</gene>
<dbReference type="NCBIfam" id="TIGR00254">
    <property type="entry name" value="GGDEF"/>
    <property type="match status" value="1"/>
</dbReference>
<keyword evidence="4 6" id="KW-1133">Transmembrane helix</keyword>
<keyword evidence="2" id="KW-1003">Cell membrane</keyword>
<proteinExistence type="predicted"/>
<dbReference type="RefSeq" id="WP_159443779.1">
    <property type="nucleotide sequence ID" value="NZ_FUWY01000006.1"/>
</dbReference>
<evidence type="ECO:0000256" key="3">
    <source>
        <dbReference type="ARBA" id="ARBA00022692"/>
    </source>
</evidence>
<sequence>MKKNALQNVFKFVFKYIWLFCTLLVMAEVLSTLSAANILMKQSSRGVIESVSGEISGRVDGVLRLLQGLSKEKVISDTTISLFERAILTKPFQDSYGLYMIALTDENVNVISANETEPPKENTSLAYREYMQNLYKSGHYQITDAFLAGADHKTVNYTIAVPIMKNEQVVGSVFGSIYFSDIQDIIDRNVVSNKLSEFYLLGQTNVIMAGNDETLIGQSYLNVIQNVYLLNKNATAINEGMLNGISCTNWEWDDGSLWYTTSQRIENTKWTLVYRVEYSSVIMLLLPGLLFKVLFYILLCSFIYVFGSKYIKRNLKEVNLLLDKMTMMQKELFRSDNSANFDNILEITRDGLKDQLTGLYTRTVLFNRCDEVLEAMHLGAVLFIDLDDLKKINDHFGHHAGDLALQKFASIIKKFNSNENDIVARYGGDEFILLMSIESKNQIEKQIISLTESLNTSVTSGNHTFDIHGSIGVTFYPENGKTLEELVVKADLALYNAKHHGKNRYKLFDEESAK</sequence>
<dbReference type="InterPro" id="IPR043128">
    <property type="entry name" value="Rev_trsase/Diguanyl_cyclase"/>
</dbReference>
<feature type="domain" description="GGDEF" evidence="7">
    <location>
        <begin position="377"/>
        <end position="510"/>
    </location>
</feature>
<dbReference type="InterPro" id="IPR029151">
    <property type="entry name" value="Sensor-like_sf"/>
</dbReference>
<keyword evidence="3 6" id="KW-0812">Transmembrane</keyword>
<evidence type="ECO:0000313" key="8">
    <source>
        <dbReference type="EMBL" id="SJZ91740.1"/>
    </source>
</evidence>
<dbReference type="InterPro" id="IPR052163">
    <property type="entry name" value="DGC-Regulatory_Protein"/>
</dbReference>
<dbReference type="SMART" id="SM00267">
    <property type="entry name" value="GGDEF"/>
    <property type="match status" value="1"/>
</dbReference>
<dbReference type="PANTHER" id="PTHR46663:SF2">
    <property type="entry name" value="GGDEF DOMAIN-CONTAINING PROTEIN"/>
    <property type="match status" value="1"/>
</dbReference>
<dbReference type="InterPro" id="IPR000160">
    <property type="entry name" value="GGDEF_dom"/>
</dbReference>
<keyword evidence="5 6" id="KW-0472">Membrane</keyword>
<dbReference type="AlphaFoldDB" id="A0A1T4PJL7"/>
<evidence type="ECO:0000256" key="5">
    <source>
        <dbReference type="ARBA" id="ARBA00023136"/>
    </source>
</evidence>
<dbReference type="Gene3D" id="3.30.450.20">
    <property type="entry name" value="PAS domain"/>
    <property type="match status" value="2"/>
</dbReference>
<dbReference type="EMBL" id="FUWY01000006">
    <property type="protein sequence ID" value="SJZ91740.1"/>
    <property type="molecule type" value="Genomic_DNA"/>
</dbReference>
<dbReference type="STRING" id="118967.SAMN02745191_2072"/>
<name>A0A1T4PJL7_9FIRM</name>
<dbReference type="PROSITE" id="PS50887">
    <property type="entry name" value="GGDEF"/>
    <property type="match status" value="1"/>
</dbReference>
<dbReference type="InterPro" id="IPR033479">
    <property type="entry name" value="dCache_1"/>
</dbReference>
<comment type="subcellular location">
    <subcellularLocation>
        <location evidence="1">Cell membrane</location>
        <topology evidence="1">Multi-pass membrane protein</topology>
    </subcellularLocation>
</comment>
<reference evidence="9" key="1">
    <citation type="submission" date="2017-02" db="EMBL/GenBank/DDBJ databases">
        <authorList>
            <person name="Varghese N."/>
            <person name="Submissions S."/>
        </authorList>
    </citation>
    <scope>NUCLEOTIDE SEQUENCE [LARGE SCALE GENOMIC DNA]</scope>
    <source>
        <strain evidence="9">ATCC 25662</strain>
    </source>
</reference>
<dbReference type="InterPro" id="IPR029787">
    <property type="entry name" value="Nucleotide_cyclase"/>
</dbReference>
<dbReference type="PANTHER" id="PTHR46663">
    <property type="entry name" value="DIGUANYLATE CYCLASE DGCT-RELATED"/>
    <property type="match status" value="1"/>
</dbReference>
<dbReference type="CDD" id="cd01949">
    <property type="entry name" value="GGDEF"/>
    <property type="match status" value="1"/>
</dbReference>
<dbReference type="OrthoDB" id="1355702at2"/>
<dbReference type="Proteomes" id="UP000243297">
    <property type="component" value="Unassembled WGS sequence"/>
</dbReference>
<evidence type="ECO:0000256" key="1">
    <source>
        <dbReference type="ARBA" id="ARBA00004651"/>
    </source>
</evidence>
<accession>A0A1T4PJL7</accession>
<evidence type="ECO:0000259" key="7">
    <source>
        <dbReference type="PROSITE" id="PS50887"/>
    </source>
</evidence>
<dbReference type="GO" id="GO:0005886">
    <property type="term" value="C:plasma membrane"/>
    <property type="evidence" value="ECO:0007669"/>
    <property type="project" value="UniProtKB-SubCell"/>
</dbReference>
<organism evidence="8 9">
    <name type="scientific">Anaerorhabdus furcosa</name>
    <dbReference type="NCBI Taxonomy" id="118967"/>
    <lineage>
        <taxon>Bacteria</taxon>
        <taxon>Bacillati</taxon>
        <taxon>Bacillota</taxon>
        <taxon>Erysipelotrichia</taxon>
        <taxon>Erysipelotrichales</taxon>
        <taxon>Erysipelotrichaceae</taxon>
        <taxon>Anaerorhabdus</taxon>
    </lineage>
</organism>
<dbReference type="Pfam" id="PF00990">
    <property type="entry name" value="GGDEF"/>
    <property type="match status" value="1"/>
</dbReference>
<dbReference type="Gene3D" id="3.30.70.270">
    <property type="match status" value="1"/>
</dbReference>
<evidence type="ECO:0000256" key="6">
    <source>
        <dbReference type="SAM" id="Phobius"/>
    </source>
</evidence>
<dbReference type="Pfam" id="PF02743">
    <property type="entry name" value="dCache_1"/>
    <property type="match status" value="1"/>
</dbReference>
<dbReference type="SUPFAM" id="SSF103190">
    <property type="entry name" value="Sensory domain-like"/>
    <property type="match status" value="1"/>
</dbReference>
<evidence type="ECO:0000313" key="9">
    <source>
        <dbReference type="Proteomes" id="UP000243297"/>
    </source>
</evidence>